<keyword evidence="2" id="KW-1185">Reference proteome</keyword>
<evidence type="ECO:0000313" key="2">
    <source>
        <dbReference type="Proteomes" id="UP000006729"/>
    </source>
</evidence>
<accession>A0ACC0SFY4</accession>
<gene>
    <name evidence="1" type="ORF">POPTR_009G016832v4</name>
</gene>
<name>A0ACC0SFY4_POPTR</name>
<proteinExistence type="predicted"/>
<dbReference type="Proteomes" id="UP000006729">
    <property type="component" value="Chromosome 9"/>
</dbReference>
<sequence length="196" mass="22567">MCFSYYRCLNVMLSFSAKKEFHVGCLRESGLCDLEEIPEDNWFCCQDCNNIYVALRNSVSTGVQKIPASLLNIINRKHVEKGLLVDEAAYDVQWQILTGKSRSREDLSLLFGGCCNFSTLCRRNIFDQEFGGMYCVLLTVRLLCSLNVEQLVLPAAETIWTRRFGFRKMSEGQVSFVFYSLMNGQIYTSFYESIKR</sequence>
<protein>
    <submittedName>
        <fullName evidence="1">Uncharacterized protein</fullName>
    </submittedName>
</protein>
<comment type="caution">
    <text evidence="1">The sequence shown here is derived from an EMBL/GenBank/DDBJ whole genome shotgun (WGS) entry which is preliminary data.</text>
</comment>
<evidence type="ECO:0000313" key="1">
    <source>
        <dbReference type="EMBL" id="KAI9388124.1"/>
    </source>
</evidence>
<reference evidence="1 2" key="1">
    <citation type="journal article" date="2006" name="Science">
        <title>The genome of black cottonwood, Populus trichocarpa (Torr. &amp; Gray).</title>
        <authorList>
            <person name="Tuskan G.A."/>
            <person name="Difazio S."/>
            <person name="Jansson S."/>
            <person name="Bohlmann J."/>
            <person name="Grigoriev I."/>
            <person name="Hellsten U."/>
            <person name="Putnam N."/>
            <person name="Ralph S."/>
            <person name="Rombauts S."/>
            <person name="Salamov A."/>
            <person name="Schein J."/>
            <person name="Sterck L."/>
            <person name="Aerts A."/>
            <person name="Bhalerao R.R."/>
            <person name="Bhalerao R.P."/>
            <person name="Blaudez D."/>
            <person name="Boerjan W."/>
            <person name="Brun A."/>
            <person name="Brunner A."/>
            <person name="Busov V."/>
            <person name="Campbell M."/>
            <person name="Carlson J."/>
            <person name="Chalot M."/>
            <person name="Chapman J."/>
            <person name="Chen G.L."/>
            <person name="Cooper D."/>
            <person name="Coutinho P.M."/>
            <person name="Couturier J."/>
            <person name="Covert S."/>
            <person name="Cronk Q."/>
            <person name="Cunningham R."/>
            <person name="Davis J."/>
            <person name="Degroeve S."/>
            <person name="Dejardin A."/>
            <person name="Depamphilis C."/>
            <person name="Detter J."/>
            <person name="Dirks B."/>
            <person name="Dubchak I."/>
            <person name="Duplessis S."/>
            <person name="Ehlting J."/>
            <person name="Ellis B."/>
            <person name="Gendler K."/>
            <person name="Goodstein D."/>
            <person name="Gribskov M."/>
            <person name="Grimwood J."/>
            <person name="Groover A."/>
            <person name="Gunter L."/>
            <person name="Hamberger B."/>
            <person name="Heinze B."/>
            <person name="Helariutta Y."/>
            <person name="Henrissat B."/>
            <person name="Holligan D."/>
            <person name="Holt R."/>
            <person name="Huang W."/>
            <person name="Islam-Faridi N."/>
            <person name="Jones S."/>
            <person name="Jones-Rhoades M."/>
            <person name="Jorgensen R."/>
            <person name="Joshi C."/>
            <person name="Kangasjarvi J."/>
            <person name="Karlsson J."/>
            <person name="Kelleher C."/>
            <person name="Kirkpatrick R."/>
            <person name="Kirst M."/>
            <person name="Kohler A."/>
            <person name="Kalluri U."/>
            <person name="Larimer F."/>
            <person name="Leebens-Mack J."/>
            <person name="Leple J.C."/>
            <person name="Locascio P."/>
            <person name="Lou Y."/>
            <person name="Lucas S."/>
            <person name="Martin F."/>
            <person name="Montanini B."/>
            <person name="Napoli C."/>
            <person name="Nelson D.R."/>
            <person name="Nelson C."/>
            <person name="Nieminen K."/>
            <person name="Nilsson O."/>
            <person name="Pereda V."/>
            <person name="Peter G."/>
            <person name="Philippe R."/>
            <person name="Pilate G."/>
            <person name="Poliakov A."/>
            <person name="Razumovskaya J."/>
            <person name="Richardson P."/>
            <person name="Rinaldi C."/>
            <person name="Ritland K."/>
            <person name="Rouze P."/>
            <person name="Ryaboy D."/>
            <person name="Schmutz J."/>
            <person name="Schrader J."/>
            <person name="Segerman B."/>
            <person name="Shin H."/>
            <person name="Siddiqui A."/>
            <person name="Sterky F."/>
            <person name="Terry A."/>
            <person name="Tsai C.J."/>
            <person name="Uberbacher E."/>
            <person name="Unneberg P."/>
            <person name="Vahala J."/>
            <person name="Wall K."/>
            <person name="Wessler S."/>
            <person name="Yang G."/>
            <person name="Yin T."/>
            <person name="Douglas C."/>
            <person name="Marra M."/>
            <person name="Sandberg G."/>
            <person name="Van de Peer Y."/>
            <person name="Rokhsar D."/>
        </authorList>
    </citation>
    <scope>NUCLEOTIDE SEQUENCE [LARGE SCALE GENOMIC DNA]</scope>
    <source>
        <strain evidence="2">cv. Nisqually</strain>
    </source>
</reference>
<organism evidence="1 2">
    <name type="scientific">Populus trichocarpa</name>
    <name type="common">Western balsam poplar</name>
    <name type="synonym">Populus balsamifera subsp. trichocarpa</name>
    <dbReference type="NCBI Taxonomy" id="3694"/>
    <lineage>
        <taxon>Eukaryota</taxon>
        <taxon>Viridiplantae</taxon>
        <taxon>Streptophyta</taxon>
        <taxon>Embryophyta</taxon>
        <taxon>Tracheophyta</taxon>
        <taxon>Spermatophyta</taxon>
        <taxon>Magnoliopsida</taxon>
        <taxon>eudicotyledons</taxon>
        <taxon>Gunneridae</taxon>
        <taxon>Pentapetalae</taxon>
        <taxon>rosids</taxon>
        <taxon>fabids</taxon>
        <taxon>Malpighiales</taxon>
        <taxon>Salicaceae</taxon>
        <taxon>Saliceae</taxon>
        <taxon>Populus</taxon>
    </lineage>
</organism>
<dbReference type="EMBL" id="CM009298">
    <property type="protein sequence ID" value="KAI9388124.1"/>
    <property type="molecule type" value="Genomic_DNA"/>
</dbReference>